<keyword evidence="5" id="KW-0611">Plant defense</keyword>
<sequence length="271" mass="30889">MQLLKLSFDHLPSPSTKKCFPYCCFFGKGCNMNRKTLIHLWMAEGFLQASFNNEILEDIGNKHFNILLDSSLLEEERMYNPYLDEDTRYCKMHDFMYDLAESVSRSNSIKDENCRYLVLHSFEEETQAYLKDRSGTLRTFLLLGPIVYCDMFSNLKYLRAGFEDSAESELTRPSRNRNGAHRYESEPGHVGDVGIGIVTGRLGRFSTLPLGGTLTRPSLGESTRPSLNCKPKYTRLCSPSIKSPYPLHRGDTVVQPSSGCSEAIDERKEYT</sequence>
<dbReference type="Proteomes" id="UP001630127">
    <property type="component" value="Unassembled WGS sequence"/>
</dbReference>
<gene>
    <name evidence="9" type="ORF">ACH5RR_021666</name>
</gene>
<dbReference type="FunFam" id="1.10.10.10:FF:000322">
    <property type="entry name" value="Probable disease resistance protein At1g63360"/>
    <property type="match status" value="1"/>
</dbReference>
<protein>
    <recommendedName>
        <fullName evidence="8">Disease resistance protein winged helix domain-containing protein</fullName>
    </recommendedName>
</protein>
<evidence type="ECO:0000313" key="10">
    <source>
        <dbReference type="Proteomes" id="UP001630127"/>
    </source>
</evidence>
<name>A0ABD2ZLS7_9GENT</name>
<comment type="caution">
    <text evidence="9">The sequence shown here is derived from an EMBL/GenBank/DDBJ whole genome shotgun (WGS) entry which is preliminary data.</text>
</comment>
<keyword evidence="2" id="KW-0433">Leucine-rich repeat</keyword>
<evidence type="ECO:0000256" key="6">
    <source>
        <dbReference type="ARBA" id="ARBA00022840"/>
    </source>
</evidence>
<keyword evidence="4" id="KW-0547">Nucleotide-binding</keyword>
<evidence type="ECO:0000256" key="7">
    <source>
        <dbReference type="SAM" id="MobiDB-lite"/>
    </source>
</evidence>
<feature type="region of interest" description="Disordered" evidence="7">
    <location>
        <begin position="167"/>
        <end position="187"/>
    </location>
</feature>
<evidence type="ECO:0000256" key="4">
    <source>
        <dbReference type="ARBA" id="ARBA00022741"/>
    </source>
</evidence>
<dbReference type="Pfam" id="PF23559">
    <property type="entry name" value="WHD_DRP"/>
    <property type="match status" value="1"/>
</dbReference>
<dbReference type="GO" id="GO:0005524">
    <property type="term" value="F:ATP binding"/>
    <property type="evidence" value="ECO:0007669"/>
    <property type="project" value="UniProtKB-KW"/>
</dbReference>
<dbReference type="InterPro" id="IPR058922">
    <property type="entry name" value="WHD_DRP"/>
</dbReference>
<dbReference type="AlphaFoldDB" id="A0ABD2ZLS7"/>
<dbReference type="PANTHER" id="PTHR23155">
    <property type="entry name" value="DISEASE RESISTANCE PROTEIN RP"/>
    <property type="match status" value="1"/>
</dbReference>
<dbReference type="EMBL" id="JBJUIK010000009">
    <property type="protein sequence ID" value="KAL3519077.1"/>
    <property type="molecule type" value="Genomic_DNA"/>
</dbReference>
<keyword evidence="10" id="KW-1185">Reference proteome</keyword>
<evidence type="ECO:0000256" key="2">
    <source>
        <dbReference type="ARBA" id="ARBA00022614"/>
    </source>
</evidence>
<organism evidence="9 10">
    <name type="scientific">Cinchona calisaya</name>
    <dbReference type="NCBI Taxonomy" id="153742"/>
    <lineage>
        <taxon>Eukaryota</taxon>
        <taxon>Viridiplantae</taxon>
        <taxon>Streptophyta</taxon>
        <taxon>Embryophyta</taxon>
        <taxon>Tracheophyta</taxon>
        <taxon>Spermatophyta</taxon>
        <taxon>Magnoliopsida</taxon>
        <taxon>eudicotyledons</taxon>
        <taxon>Gunneridae</taxon>
        <taxon>Pentapetalae</taxon>
        <taxon>asterids</taxon>
        <taxon>lamiids</taxon>
        <taxon>Gentianales</taxon>
        <taxon>Rubiaceae</taxon>
        <taxon>Cinchonoideae</taxon>
        <taxon>Cinchoneae</taxon>
        <taxon>Cinchona</taxon>
    </lineage>
</organism>
<proteinExistence type="inferred from homology"/>
<comment type="similarity">
    <text evidence="1">Belongs to the disease resistance NB-LRR family.</text>
</comment>
<reference evidence="9 10" key="1">
    <citation type="submission" date="2024-11" db="EMBL/GenBank/DDBJ databases">
        <title>A near-complete genome assembly of Cinchona calisaya.</title>
        <authorList>
            <person name="Lian D.C."/>
            <person name="Zhao X.W."/>
            <person name="Wei L."/>
        </authorList>
    </citation>
    <scope>NUCLEOTIDE SEQUENCE [LARGE SCALE GENOMIC DNA]</scope>
    <source>
        <tissue evidence="9">Nenye</tissue>
    </source>
</reference>
<evidence type="ECO:0000259" key="8">
    <source>
        <dbReference type="Pfam" id="PF23559"/>
    </source>
</evidence>
<dbReference type="GO" id="GO:0006952">
    <property type="term" value="P:defense response"/>
    <property type="evidence" value="ECO:0007669"/>
    <property type="project" value="UniProtKB-KW"/>
</dbReference>
<dbReference type="InterPro" id="IPR044974">
    <property type="entry name" value="Disease_R_plants"/>
</dbReference>
<accession>A0ABD2ZLS7</accession>
<evidence type="ECO:0000256" key="3">
    <source>
        <dbReference type="ARBA" id="ARBA00022737"/>
    </source>
</evidence>
<evidence type="ECO:0000256" key="1">
    <source>
        <dbReference type="ARBA" id="ARBA00008894"/>
    </source>
</evidence>
<evidence type="ECO:0000256" key="5">
    <source>
        <dbReference type="ARBA" id="ARBA00022821"/>
    </source>
</evidence>
<keyword evidence="6" id="KW-0067">ATP-binding</keyword>
<feature type="region of interest" description="Disordered" evidence="7">
    <location>
        <begin position="247"/>
        <end position="271"/>
    </location>
</feature>
<keyword evidence="3" id="KW-0677">Repeat</keyword>
<evidence type="ECO:0000313" key="9">
    <source>
        <dbReference type="EMBL" id="KAL3519077.1"/>
    </source>
</evidence>
<dbReference type="Gene3D" id="1.10.10.10">
    <property type="entry name" value="Winged helix-like DNA-binding domain superfamily/Winged helix DNA-binding domain"/>
    <property type="match status" value="1"/>
</dbReference>
<dbReference type="PANTHER" id="PTHR23155:SF1211">
    <property type="entry name" value="OS09G0313500 PROTEIN"/>
    <property type="match status" value="1"/>
</dbReference>
<feature type="domain" description="Disease resistance protein winged helix" evidence="8">
    <location>
        <begin position="26"/>
        <end position="100"/>
    </location>
</feature>
<dbReference type="InterPro" id="IPR036388">
    <property type="entry name" value="WH-like_DNA-bd_sf"/>
</dbReference>